<proteinExistence type="predicted"/>
<keyword evidence="2" id="KW-1185">Reference proteome</keyword>
<dbReference type="Proteomes" id="UP000054549">
    <property type="component" value="Unassembled WGS sequence"/>
</dbReference>
<dbReference type="AlphaFoldDB" id="A0A0C2XPH2"/>
<accession>A0A0C2XPH2</accession>
<sequence>MMCSGFFSNLFIQEHRTHSLQPAGPVRIQICEFSHHPSVPRQTHCHSPSHFFISSHCTTALMDSYYNSHTHNGVNGMTRGLGLNSMQGAMHFGNSSSIYPDDSTYVFDETNNSNRSNDAYIKLSNRVNELEMKLLLAEQDAKIWKLAPCQRQSISHTQGLRLKSLEPLLPVTPHHFPTTT</sequence>
<protein>
    <submittedName>
        <fullName evidence="1">Uncharacterized protein</fullName>
    </submittedName>
</protein>
<name>A0A0C2XPH2_AMAMK</name>
<dbReference type="InParanoid" id="A0A0C2XPH2"/>
<evidence type="ECO:0000313" key="1">
    <source>
        <dbReference type="EMBL" id="KIL71068.1"/>
    </source>
</evidence>
<organism evidence="1 2">
    <name type="scientific">Amanita muscaria (strain Koide BX008)</name>
    <dbReference type="NCBI Taxonomy" id="946122"/>
    <lineage>
        <taxon>Eukaryota</taxon>
        <taxon>Fungi</taxon>
        <taxon>Dikarya</taxon>
        <taxon>Basidiomycota</taxon>
        <taxon>Agaricomycotina</taxon>
        <taxon>Agaricomycetes</taxon>
        <taxon>Agaricomycetidae</taxon>
        <taxon>Agaricales</taxon>
        <taxon>Pluteineae</taxon>
        <taxon>Amanitaceae</taxon>
        <taxon>Amanita</taxon>
    </lineage>
</organism>
<dbReference type="HOGENOM" id="CLU_1495797_0_0_1"/>
<gene>
    <name evidence="1" type="ORF">M378DRAFT_509420</name>
</gene>
<reference evidence="1 2" key="1">
    <citation type="submission" date="2014-04" db="EMBL/GenBank/DDBJ databases">
        <title>Evolutionary Origins and Diversification of the Mycorrhizal Mutualists.</title>
        <authorList>
            <consortium name="DOE Joint Genome Institute"/>
            <consortium name="Mycorrhizal Genomics Consortium"/>
            <person name="Kohler A."/>
            <person name="Kuo A."/>
            <person name="Nagy L.G."/>
            <person name="Floudas D."/>
            <person name="Copeland A."/>
            <person name="Barry K.W."/>
            <person name="Cichocki N."/>
            <person name="Veneault-Fourrey C."/>
            <person name="LaButti K."/>
            <person name="Lindquist E.A."/>
            <person name="Lipzen A."/>
            <person name="Lundell T."/>
            <person name="Morin E."/>
            <person name="Murat C."/>
            <person name="Riley R."/>
            <person name="Ohm R."/>
            <person name="Sun H."/>
            <person name="Tunlid A."/>
            <person name="Henrissat B."/>
            <person name="Grigoriev I.V."/>
            <person name="Hibbett D.S."/>
            <person name="Martin F."/>
        </authorList>
    </citation>
    <scope>NUCLEOTIDE SEQUENCE [LARGE SCALE GENOMIC DNA]</scope>
    <source>
        <strain evidence="1 2">Koide BX008</strain>
    </source>
</reference>
<evidence type="ECO:0000313" key="2">
    <source>
        <dbReference type="Proteomes" id="UP000054549"/>
    </source>
</evidence>
<dbReference type="EMBL" id="KN818223">
    <property type="protein sequence ID" value="KIL71068.1"/>
    <property type="molecule type" value="Genomic_DNA"/>
</dbReference>